<organism evidence="3 4">
    <name type="scientific">Tanacetum coccineum</name>
    <dbReference type="NCBI Taxonomy" id="301880"/>
    <lineage>
        <taxon>Eukaryota</taxon>
        <taxon>Viridiplantae</taxon>
        <taxon>Streptophyta</taxon>
        <taxon>Embryophyta</taxon>
        <taxon>Tracheophyta</taxon>
        <taxon>Spermatophyta</taxon>
        <taxon>Magnoliopsida</taxon>
        <taxon>eudicotyledons</taxon>
        <taxon>Gunneridae</taxon>
        <taxon>Pentapetalae</taxon>
        <taxon>asterids</taxon>
        <taxon>campanulids</taxon>
        <taxon>Asterales</taxon>
        <taxon>Asteraceae</taxon>
        <taxon>Asteroideae</taxon>
        <taxon>Anthemideae</taxon>
        <taxon>Anthemidinae</taxon>
        <taxon>Tanacetum</taxon>
    </lineage>
</organism>
<evidence type="ECO:0000259" key="2">
    <source>
        <dbReference type="Pfam" id="PF07727"/>
    </source>
</evidence>
<feature type="compositionally biased region" description="Polar residues" evidence="1">
    <location>
        <begin position="64"/>
        <end position="79"/>
    </location>
</feature>
<feature type="compositionally biased region" description="Low complexity" evidence="1">
    <location>
        <begin position="608"/>
        <end position="622"/>
    </location>
</feature>
<keyword evidence="4" id="KW-1185">Reference proteome</keyword>
<evidence type="ECO:0000313" key="4">
    <source>
        <dbReference type="Proteomes" id="UP001151760"/>
    </source>
</evidence>
<proteinExistence type="predicted"/>
<dbReference type="Pfam" id="PF07727">
    <property type="entry name" value="RVT_2"/>
    <property type="match status" value="1"/>
</dbReference>
<protein>
    <submittedName>
        <fullName evidence="3">Retrovirus-related pol polyprotein from transposon TNT 1-94</fullName>
    </submittedName>
</protein>
<dbReference type="InterPro" id="IPR013103">
    <property type="entry name" value="RVT_2"/>
</dbReference>
<name>A0ABQ5DAU4_9ASTR</name>
<reference evidence="3" key="2">
    <citation type="submission" date="2022-01" db="EMBL/GenBank/DDBJ databases">
        <authorList>
            <person name="Yamashiro T."/>
            <person name="Shiraishi A."/>
            <person name="Satake H."/>
            <person name="Nakayama K."/>
        </authorList>
    </citation>
    <scope>NUCLEOTIDE SEQUENCE</scope>
</reference>
<feature type="region of interest" description="Disordered" evidence="1">
    <location>
        <begin position="451"/>
        <end position="470"/>
    </location>
</feature>
<feature type="compositionally biased region" description="Basic and acidic residues" evidence="1">
    <location>
        <begin position="593"/>
        <end position="604"/>
    </location>
</feature>
<reference evidence="3" key="1">
    <citation type="journal article" date="2022" name="Int. J. Mol. Sci.">
        <title>Draft Genome of Tanacetum Coccineum: Genomic Comparison of Closely Related Tanacetum-Family Plants.</title>
        <authorList>
            <person name="Yamashiro T."/>
            <person name="Shiraishi A."/>
            <person name="Nakayama K."/>
            <person name="Satake H."/>
        </authorList>
    </citation>
    <scope>NUCLEOTIDE SEQUENCE</scope>
</reference>
<feature type="domain" description="Reverse transcriptase Ty1/copia-type" evidence="2">
    <location>
        <begin position="134"/>
        <end position="265"/>
    </location>
</feature>
<feature type="compositionally biased region" description="Acidic residues" evidence="1">
    <location>
        <begin position="543"/>
        <end position="553"/>
    </location>
</feature>
<dbReference type="Proteomes" id="UP001151760">
    <property type="component" value="Unassembled WGS sequence"/>
</dbReference>
<accession>A0ABQ5DAU4</accession>
<evidence type="ECO:0000256" key="1">
    <source>
        <dbReference type="SAM" id="MobiDB-lite"/>
    </source>
</evidence>
<dbReference type="EMBL" id="BQNB010015106">
    <property type="protein sequence ID" value="GJT36087.1"/>
    <property type="molecule type" value="Genomic_DNA"/>
</dbReference>
<gene>
    <name evidence="3" type="ORF">Tco_0926506</name>
</gene>
<comment type="caution">
    <text evidence="3">The sequence shown here is derived from an EMBL/GenBank/DDBJ whole genome shotgun (WGS) entry which is preliminary data.</text>
</comment>
<evidence type="ECO:0000313" key="3">
    <source>
        <dbReference type="EMBL" id="GJT36087.1"/>
    </source>
</evidence>
<feature type="region of interest" description="Disordered" evidence="1">
    <location>
        <begin position="540"/>
        <end position="640"/>
    </location>
</feature>
<sequence>METIHVKFDELTPMASEWNNSEPRINNMNFQYSLEDSQSVPSKTDLDNLFGPLYEEYYATSSPEVSDNSAANTLDNKNTSSSSSIVIEEDEAPQIVSSSAKQVATEPIYPVLNENADELIESMKDELNQFKRLEVWELVEFPNGRNIIAVKWICKNKTDAENTIIQNKSCLVAKGYGQEEGTDFEESFAPVVRLEAVRIFVAYVAHKNFPIYQMDVKTAFLNGPLKEEVFVRQPNGFVDPYFPNHVDRLKKALYDLKQAPRAWMRIEKSIDHPDISIPCSPECKIVRKILLDHPLCYALTATVDVPAVYLQQFWQIVYKVPDTKDTIRFKLNTQEITYTVDMFHYTFKLPMETSYNPFITLVTIETIESFMKTVGYQGVVDKDQRKINILQLFHVVVNRTNVDYAALLWWDFMNNDDTPLVSVYSIGNVLFRGMRIPDAFLTAEIRATDDYKEQKKQTTTPIPPPGDDQERDEVAEAAILNEEEIEKMVEGDKDEESYASKFVDSMINDDVDVSGTKIEPESHKEYPENVSDNDEVIEKEMKDDEIEKEETNDDVEKTNAVVKEKDNDEGASGSMEFRNGKMQTPIPTPTRSTRKDLSSDKTTSEELTATVSPTTATTSKDSSTSKRKKRPISYKMKILP</sequence>
<feature type="region of interest" description="Disordered" evidence="1">
    <location>
        <begin position="64"/>
        <end position="85"/>
    </location>
</feature>
<feature type="compositionally biased region" description="Basic and acidic residues" evidence="1">
    <location>
        <begin position="554"/>
        <end position="568"/>
    </location>
</feature>